<name>A0A6A5HBP2_CAERE</name>
<dbReference type="CDD" id="cd00037">
    <property type="entry name" value="CLECT"/>
    <property type="match status" value="1"/>
</dbReference>
<protein>
    <recommendedName>
        <fullName evidence="2">C-type lectin domain-containing protein</fullName>
    </recommendedName>
</protein>
<organism evidence="3 4">
    <name type="scientific">Caenorhabditis remanei</name>
    <name type="common">Caenorhabditis vulgaris</name>
    <dbReference type="NCBI Taxonomy" id="31234"/>
    <lineage>
        <taxon>Eukaryota</taxon>
        <taxon>Metazoa</taxon>
        <taxon>Ecdysozoa</taxon>
        <taxon>Nematoda</taxon>
        <taxon>Chromadorea</taxon>
        <taxon>Rhabditida</taxon>
        <taxon>Rhabditina</taxon>
        <taxon>Rhabditomorpha</taxon>
        <taxon>Rhabditoidea</taxon>
        <taxon>Rhabditidae</taxon>
        <taxon>Peloderinae</taxon>
        <taxon>Caenorhabditis</taxon>
    </lineage>
</organism>
<dbReference type="SMART" id="SM00034">
    <property type="entry name" value="CLECT"/>
    <property type="match status" value="1"/>
</dbReference>
<proteinExistence type="predicted"/>
<evidence type="ECO:0000313" key="4">
    <source>
        <dbReference type="Proteomes" id="UP000483820"/>
    </source>
</evidence>
<feature type="domain" description="C-type lectin" evidence="2">
    <location>
        <begin position="412"/>
        <end position="579"/>
    </location>
</feature>
<comment type="caution">
    <text evidence="3">The sequence shown here is derived from an EMBL/GenBank/DDBJ whole genome shotgun (WGS) entry which is preliminary data.</text>
</comment>
<dbReference type="RefSeq" id="XP_053589241.1">
    <property type="nucleotide sequence ID" value="XM_053725047.1"/>
</dbReference>
<sequence>MVMKLLIICSLLVYANAQKFDKSFKEMCEVLDGKDSYREREDISQPMEGDKCTVVFPVAFDDKNSAQRYCEDNVPFHIHGSDFGREPGKLFCDAEASLICKDGWVQMFGRCYQITKEMMTHPDAVKHCGDKKAIIAFMHREALPFRINDYFSRVSQVWLNASEAITNDLIYNVDGGNVLLALDGYRYGLPNIALARVETNEKAMALCEYTPPMNQAESNHLLRRYGEIYYPTLFTKDKAYVRSFSSLQRSSDRMRDHNYCKNVLRPFLQTDSAQSAYPTPEFLELLNRHREPTIIRTSVYSADSSLLNRVSSNCTTSTSKNYGFDRTNSNGSALFTTLTFAKNIWRKDEPKEQCDGASWSTGIVLSREKGEARLEAMSDARYAPIYCQTNFDTFYYGKCPARWRPYYRKERGQLWCHKFAEEEWKPIRETFDGAEKWCKRQGAAVTGFTNAEELSLLDDIVVDASRVLNDFNPGVKTWLGAKRRPQCDKVLKGMNGFIREESHACSRLRVFEWLNGVAQNPPDFEDHWVAPSEPNNYRDSKEGCIELLKGDETQRWNVKDASKKLNDNACGNKKYFICGKEAPIKSNSNV</sequence>
<dbReference type="CTD" id="9822176"/>
<dbReference type="KEGG" id="crq:GCK72_005132"/>
<dbReference type="AlphaFoldDB" id="A0A6A5HBP2"/>
<dbReference type="PROSITE" id="PS50041">
    <property type="entry name" value="C_TYPE_LECTIN_2"/>
    <property type="match status" value="1"/>
</dbReference>
<dbReference type="Gene3D" id="3.10.100.10">
    <property type="entry name" value="Mannose-Binding Protein A, subunit A"/>
    <property type="match status" value="2"/>
</dbReference>
<dbReference type="InterPro" id="IPR016187">
    <property type="entry name" value="CTDL_fold"/>
</dbReference>
<dbReference type="EMBL" id="WUAV01000002">
    <property type="protein sequence ID" value="KAF1765180.1"/>
    <property type="molecule type" value="Genomic_DNA"/>
</dbReference>
<dbReference type="InterPro" id="IPR001304">
    <property type="entry name" value="C-type_lectin-like"/>
</dbReference>
<reference evidence="3 4" key="1">
    <citation type="submission" date="2019-12" db="EMBL/GenBank/DDBJ databases">
        <title>Chromosome-level assembly of the Caenorhabditis remanei genome.</title>
        <authorList>
            <person name="Teterina A.A."/>
            <person name="Willis J.H."/>
            <person name="Phillips P.C."/>
        </authorList>
    </citation>
    <scope>NUCLEOTIDE SEQUENCE [LARGE SCALE GENOMIC DNA]</scope>
    <source>
        <strain evidence="3 4">PX506</strain>
        <tissue evidence="3">Whole organism</tissue>
    </source>
</reference>
<accession>A0A6A5HBP2</accession>
<feature type="chain" id="PRO_5025351837" description="C-type lectin domain-containing protein" evidence="1">
    <location>
        <begin position="18"/>
        <end position="590"/>
    </location>
</feature>
<dbReference type="PANTHER" id="PTHR47753">
    <property type="entry name" value="C-TYPE LECTIN-RELATED"/>
    <property type="match status" value="1"/>
</dbReference>
<gene>
    <name evidence="3" type="ORF">GCK72_005132</name>
</gene>
<dbReference type="PANTHER" id="PTHR47753:SF2">
    <property type="entry name" value="C-TYPE LECTIN DOMAIN-CONTAINING PROTEIN"/>
    <property type="match status" value="1"/>
</dbReference>
<dbReference type="SUPFAM" id="SSF56436">
    <property type="entry name" value="C-type lectin-like"/>
    <property type="match status" value="2"/>
</dbReference>
<keyword evidence="1" id="KW-0732">Signal</keyword>
<feature type="signal peptide" evidence="1">
    <location>
        <begin position="1"/>
        <end position="17"/>
    </location>
</feature>
<dbReference type="GeneID" id="9822176"/>
<dbReference type="InterPro" id="IPR016186">
    <property type="entry name" value="C-type_lectin-like/link_sf"/>
</dbReference>
<evidence type="ECO:0000256" key="1">
    <source>
        <dbReference type="SAM" id="SignalP"/>
    </source>
</evidence>
<dbReference type="Pfam" id="PF00059">
    <property type="entry name" value="Lectin_C"/>
    <property type="match status" value="1"/>
</dbReference>
<evidence type="ECO:0000313" key="3">
    <source>
        <dbReference type="EMBL" id="KAF1765180.1"/>
    </source>
</evidence>
<dbReference type="Proteomes" id="UP000483820">
    <property type="component" value="Chromosome II"/>
</dbReference>
<evidence type="ECO:0000259" key="2">
    <source>
        <dbReference type="PROSITE" id="PS50041"/>
    </source>
</evidence>